<dbReference type="PROSITE" id="PS50885">
    <property type="entry name" value="HAMP"/>
    <property type="match status" value="1"/>
</dbReference>
<dbReference type="InterPro" id="IPR036097">
    <property type="entry name" value="HisK_dim/P_sf"/>
</dbReference>
<dbReference type="SMART" id="SM00304">
    <property type="entry name" value="HAMP"/>
    <property type="match status" value="1"/>
</dbReference>
<dbReference type="GO" id="GO:0005886">
    <property type="term" value="C:plasma membrane"/>
    <property type="evidence" value="ECO:0007669"/>
    <property type="project" value="UniProtKB-SubCell"/>
</dbReference>
<evidence type="ECO:0000256" key="12">
    <source>
        <dbReference type="SAM" id="Phobius"/>
    </source>
</evidence>
<dbReference type="CDD" id="cd00130">
    <property type="entry name" value="PAS"/>
    <property type="match status" value="1"/>
</dbReference>
<keyword evidence="6" id="KW-0808">Transferase</keyword>
<evidence type="ECO:0000256" key="6">
    <source>
        <dbReference type="ARBA" id="ARBA00022679"/>
    </source>
</evidence>
<dbReference type="RefSeq" id="WP_140590340.1">
    <property type="nucleotide sequence ID" value="NZ_VFRR01000036.1"/>
</dbReference>
<dbReference type="Gene3D" id="1.10.287.130">
    <property type="match status" value="1"/>
</dbReference>
<dbReference type="EC" id="2.7.13.3" evidence="3"/>
<dbReference type="OrthoDB" id="9772100at2"/>
<dbReference type="InterPro" id="IPR003594">
    <property type="entry name" value="HATPase_dom"/>
</dbReference>
<dbReference type="Gene3D" id="3.40.50.2300">
    <property type="match status" value="1"/>
</dbReference>
<dbReference type="InterPro" id="IPR004358">
    <property type="entry name" value="Sig_transdc_His_kin-like_C"/>
</dbReference>
<dbReference type="Gene3D" id="3.30.565.10">
    <property type="entry name" value="Histidine kinase-like ATPase, C-terminal domain"/>
    <property type="match status" value="1"/>
</dbReference>
<keyword evidence="9 12" id="KW-1133">Transmembrane helix</keyword>
<dbReference type="InterPro" id="IPR000014">
    <property type="entry name" value="PAS"/>
</dbReference>
<feature type="domain" description="PAC" evidence="16">
    <location>
        <begin position="518"/>
        <end position="574"/>
    </location>
</feature>
<dbReference type="Pfam" id="PF08448">
    <property type="entry name" value="PAS_4"/>
    <property type="match status" value="1"/>
</dbReference>
<feature type="transmembrane region" description="Helical" evidence="12">
    <location>
        <begin position="342"/>
        <end position="361"/>
    </location>
</feature>
<name>A0A501WIB5_9GAMM</name>
<dbReference type="InterPro" id="IPR003661">
    <property type="entry name" value="HisK_dim/P_dom"/>
</dbReference>
<evidence type="ECO:0000259" key="17">
    <source>
        <dbReference type="PROSITE" id="PS50885"/>
    </source>
</evidence>
<evidence type="ECO:0000259" key="15">
    <source>
        <dbReference type="PROSITE" id="PS50112"/>
    </source>
</evidence>
<evidence type="ECO:0000256" key="2">
    <source>
        <dbReference type="ARBA" id="ARBA00004651"/>
    </source>
</evidence>
<keyword evidence="4" id="KW-1003">Cell membrane</keyword>
<feature type="domain" description="HAMP" evidence="17">
    <location>
        <begin position="362"/>
        <end position="414"/>
    </location>
</feature>
<evidence type="ECO:0000256" key="5">
    <source>
        <dbReference type="ARBA" id="ARBA00022553"/>
    </source>
</evidence>
<dbReference type="InterPro" id="IPR013656">
    <property type="entry name" value="PAS_4"/>
</dbReference>
<dbReference type="SUPFAM" id="SSF55874">
    <property type="entry name" value="ATPase domain of HSP90 chaperone/DNA topoisomerase II/histidine kinase"/>
    <property type="match status" value="1"/>
</dbReference>
<dbReference type="InterPro" id="IPR003660">
    <property type="entry name" value="HAMP_dom"/>
</dbReference>
<dbReference type="Pfam" id="PF08269">
    <property type="entry name" value="dCache_2"/>
    <property type="match status" value="1"/>
</dbReference>
<dbReference type="PANTHER" id="PTHR43065">
    <property type="entry name" value="SENSOR HISTIDINE KINASE"/>
    <property type="match status" value="1"/>
</dbReference>
<feature type="modified residue" description="4-aspartylphosphate" evidence="11">
    <location>
        <position position="887"/>
    </location>
</feature>
<dbReference type="InterPro" id="IPR005467">
    <property type="entry name" value="His_kinase_dom"/>
</dbReference>
<dbReference type="InterPro" id="IPR035965">
    <property type="entry name" value="PAS-like_dom_sf"/>
</dbReference>
<protein>
    <recommendedName>
        <fullName evidence="3">histidine kinase</fullName>
        <ecNumber evidence="3">2.7.13.3</ecNumber>
    </recommendedName>
</protein>
<dbReference type="InterPro" id="IPR004010">
    <property type="entry name" value="Double_Cache_2"/>
</dbReference>
<feature type="domain" description="PAS" evidence="15">
    <location>
        <begin position="451"/>
        <end position="521"/>
    </location>
</feature>
<dbReference type="CDD" id="cd06225">
    <property type="entry name" value="HAMP"/>
    <property type="match status" value="1"/>
</dbReference>
<dbReference type="CDD" id="cd00082">
    <property type="entry name" value="HisKA"/>
    <property type="match status" value="1"/>
</dbReference>
<evidence type="ECO:0000259" key="14">
    <source>
        <dbReference type="PROSITE" id="PS50110"/>
    </source>
</evidence>
<evidence type="ECO:0000313" key="19">
    <source>
        <dbReference type="Proteomes" id="UP000315901"/>
    </source>
</evidence>
<feature type="domain" description="Histidine kinase" evidence="13">
    <location>
        <begin position="587"/>
        <end position="812"/>
    </location>
</feature>
<evidence type="ECO:0000256" key="9">
    <source>
        <dbReference type="ARBA" id="ARBA00022989"/>
    </source>
</evidence>
<dbReference type="PRINTS" id="PR00344">
    <property type="entry name" value="BCTRLSENSOR"/>
</dbReference>
<keyword evidence="7 12" id="KW-0812">Transmembrane</keyword>
<keyword evidence="19" id="KW-1185">Reference proteome</keyword>
<dbReference type="SMART" id="SM01049">
    <property type="entry name" value="Cache_2"/>
    <property type="match status" value="2"/>
</dbReference>
<dbReference type="PROSITE" id="PS50112">
    <property type="entry name" value="PAS"/>
    <property type="match status" value="1"/>
</dbReference>
<dbReference type="GO" id="GO:0000155">
    <property type="term" value="F:phosphorelay sensor kinase activity"/>
    <property type="evidence" value="ECO:0007669"/>
    <property type="project" value="InterPro"/>
</dbReference>
<dbReference type="Gene3D" id="3.30.450.20">
    <property type="entry name" value="PAS domain"/>
    <property type="match status" value="3"/>
</dbReference>
<feature type="domain" description="Response regulatory" evidence="14">
    <location>
        <begin position="836"/>
        <end position="949"/>
    </location>
</feature>
<evidence type="ECO:0000256" key="10">
    <source>
        <dbReference type="ARBA" id="ARBA00023136"/>
    </source>
</evidence>
<dbReference type="AlphaFoldDB" id="A0A501WIB5"/>
<evidence type="ECO:0000256" key="1">
    <source>
        <dbReference type="ARBA" id="ARBA00000085"/>
    </source>
</evidence>
<evidence type="ECO:0000256" key="11">
    <source>
        <dbReference type="PROSITE-ProRule" id="PRU00169"/>
    </source>
</evidence>
<evidence type="ECO:0000256" key="7">
    <source>
        <dbReference type="ARBA" id="ARBA00022692"/>
    </source>
</evidence>
<dbReference type="SUPFAM" id="SSF52172">
    <property type="entry name" value="CheY-like"/>
    <property type="match status" value="1"/>
</dbReference>
<accession>A0A501WIB5</accession>
<dbReference type="InterPro" id="IPR011006">
    <property type="entry name" value="CheY-like_superfamily"/>
</dbReference>
<sequence length="958" mass="107184">MFKLSTISMRLFLLLLLFITMVFGAIYLFSVPLIKNNVFKLELNSNRQVLNIVYDLASRISFNSDSYISRTLSYHEQRLKSIVELTENFIESSVTNGQSKQLSEDEIWQDIFTSLRDFKFGTEDYVWIADYNSKILAHPSPQFNNVDMSNYVDTDGQLVIPKLVDLALEEGQGFYKYKWNRLNDTHIIDKYSFVKNVPQWGFIIGAGVYIDDVQQEIQKQKIKAVEEIATVLKEISIANNGYLFIFDSQGNMLFHPNANIHGRNFKTQLNPVTNRPIYLDLMEMADSGQELYYKWDRPDDPGHYIYEKLSLTRHLPGFDWYISSSVYLDDLMFSSIQLSQRIVTIGIFGLLAGALIAYLFAQWITAPIRKLSTTAQQINKGDLMAKTGIERDDELGILARSFDYMVERLRNNINTLNQRVAARTHDLSESNARLLSAVSALEVTQTELRVIETRQRLILNALPAQIAYLDSDLRFIFANREYLEIFNETQHSIVGKAIEDVVDSKMYQAIRPHIEKALRGERVVYEYALNDKGREILTRRTVLPFYDDAKRVVGLLTLSIDITNERETEKRLAEANKMKTVGQMSGGLAHDFNNLLTIILGNLLELQSHADLPADCNSNLTPAIRATRRGADMTRRLLAFSRRQPLSPHVIAPQDMVNDLVDLLSAPLPENIQLLTDVMADCPIVYVDASLMEDALVNLVLNSADAMPKGGTIRLTVAALQVSSTNSLSSFDEPVPVGDYVSFTIADNGEGFTKEALTRACEPFFTTKSSGAGSGLGLSMVFGFVKQSQGYMRVSNVTAGGACVEILLPVSERAHAKQVTLQQEQSGQTVCERGGLVLLAEDNEDVRKVVRNQLLSLGYAVLEADSADAALTLLQGKLPHLTGVISDGVMPGQASYIDLYAALREQYPTSFFILMTGYSDRLVQNDYDGSLLQKPFDTNALAEAIASSSTCISGHNNA</sequence>
<dbReference type="SUPFAM" id="SSF47384">
    <property type="entry name" value="Homodimeric domain of signal transducing histidine kinase"/>
    <property type="match status" value="1"/>
</dbReference>
<comment type="caution">
    <text evidence="18">The sequence shown here is derived from an EMBL/GenBank/DDBJ whole genome shotgun (WGS) entry which is preliminary data.</text>
</comment>
<dbReference type="PROSITE" id="PS50109">
    <property type="entry name" value="HIS_KIN"/>
    <property type="match status" value="1"/>
</dbReference>
<dbReference type="PROSITE" id="PS50113">
    <property type="entry name" value="PAC"/>
    <property type="match status" value="1"/>
</dbReference>
<dbReference type="SUPFAM" id="SSF55785">
    <property type="entry name" value="PYP-like sensor domain (PAS domain)"/>
    <property type="match status" value="1"/>
</dbReference>
<keyword evidence="8" id="KW-0418">Kinase</keyword>
<dbReference type="CDD" id="cd12912">
    <property type="entry name" value="PDC2_MCP_like"/>
    <property type="match status" value="1"/>
</dbReference>
<dbReference type="Pfam" id="PF00072">
    <property type="entry name" value="Response_reg"/>
    <property type="match status" value="1"/>
</dbReference>
<evidence type="ECO:0000259" key="16">
    <source>
        <dbReference type="PROSITE" id="PS50113"/>
    </source>
</evidence>
<keyword evidence="10 12" id="KW-0472">Membrane</keyword>
<evidence type="ECO:0000256" key="4">
    <source>
        <dbReference type="ARBA" id="ARBA00022475"/>
    </source>
</evidence>
<dbReference type="InterPro" id="IPR000700">
    <property type="entry name" value="PAS-assoc_C"/>
</dbReference>
<keyword evidence="5 11" id="KW-0597">Phosphoprotein</keyword>
<dbReference type="SUPFAM" id="SSF158472">
    <property type="entry name" value="HAMP domain-like"/>
    <property type="match status" value="1"/>
</dbReference>
<dbReference type="EMBL" id="VFRR01000036">
    <property type="protein sequence ID" value="TPE48110.1"/>
    <property type="molecule type" value="Genomic_DNA"/>
</dbReference>
<comment type="subcellular location">
    <subcellularLocation>
        <location evidence="2">Cell membrane</location>
        <topology evidence="2">Multi-pass membrane protein</topology>
    </subcellularLocation>
</comment>
<dbReference type="InterPro" id="IPR036890">
    <property type="entry name" value="HATPase_C_sf"/>
</dbReference>
<dbReference type="SMART" id="SM00091">
    <property type="entry name" value="PAS"/>
    <property type="match status" value="1"/>
</dbReference>
<dbReference type="SMART" id="SM00448">
    <property type="entry name" value="REC"/>
    <property type="match status" value="1"/>
</dbReference>
<dbReference type="InterPro" id="IPR001789">
    <property type="entry name" value="Sig_transdc_resp-reg_receiver"/>
</dbReference>
<dbReference type="Gene3D" id="6.10.340.10">
    <property type="match status" value="1"/>
</dbReference>
<gene>
    <name evidence="18" type="ORF">FJM67_13730</name>
</gene>
<evidence type="ECO:0000256" key="3">
    <source>
        <dbReference type="ARBA" id="ARBA00012438"/>
    </source>
</evidence>
<dbReference type="Proteomes" id="UP000315901">
    <property type="component" value="Unassembled WGS sequence"/>
</dbReference>
<comment type="catalytic activity">
    <reaction evidence="1">
        <text>ATP + protein L-histidine = ADP + protein N-phospho-L-histidine.</text>
        <dbReference type="EC" id="2.7.13.3"/>
    </reaction>
</comment>
<dbReference type="NCBIfam" id="TIGR00229">
    <property type="entry name" value="sensory_box"/>
    <property type="match status" value="1"/>
</dbReference>
<dbReference type="SMART" id="SM00387">
    <property type="entry name" value="HATPase_c"/>
    <property type="match status" value="1"/>
</dbReference>
<reference evidence="18 19" key="1">
    <citation type="submission" date="2019-06" db="EMBL/GenBank/DDBJ databases">
        <title>A novel bacterium of genus Marinomonas, isolated from coastal sand.</title>
        <authorList>
            <person name="Huang H."/>
            <person name="Mo K."/>
            <person name="Hu Y."/>
        </authorList>
    </citation>
    <scope>NUCLEOTIDE SEQUENCE [LARGE SCALE GENOMIC DNA]</scope>
    <source>
        <strain evidence="18 19">HB171799</strain>
    </source>
</reference>
<organism evidence="18 19">
    <name type="scientific">Maribrevibacterium harenarium</name>
    <dbReference type="NCBI Taxonomy" id="2589817"/>
    <lineage>
        <taxon>Bacteria</taxon>
        <taxon>Pseudomonadati</taxon>
        <taxon>Pseudomonadota</taxon>
        <taxon>Gammaproteobacteria</taxon>
        <taxon>Oceanospirillales</taxon>
        <taxon>Oceanospirillaceae</taxon>
        <taxon>Maribrevibacterium</taxon>
    </lineage>
</organism>
<dbReference type="Pfam" id="PF00672">
    <property type="entry name" value="HAMP"/>
    <property type="match status" value="1"/>
</dbReference>
<evidence type="ECO:0000259" key="13">
    <source>
        <dbReference type="PROSITE" id="PS50109"/>
    </source>
</evidence>
<evidence type="ECO:0000313" key="18">
    <source>
        <dbReference type="EMBL" id="TPE48110.1"/>
    </source>
</evidence>
<proteinExistence type="predicted"/>
<dbReference type="PROSITE" id="PS50110">
    <property type="entry name" value="RESPONSE_REGULATORY"/>
    <property type="match status" value="1"/>
</dbReference>
<evidence type="ECO:0000256" key="8">
    <source>
        <dbReference type="ARBA" id="ARBA00022777"/>
    </source>
</evidence>
<dbReference type="Pfam" id="PF02518">
    <property type="entry name" value="HATPase_c"/>
    <property type="match status" value="1"/>
</dbReference>
<dbReference type="InterPro" id="IPR033480">
    <property type="entry name" value="sCache_2"/>
</dbReference>
<dbReference type="PANTHER" id="PTHR43065:SF42">
    <property type="entry name" value="TWO-COMPONENT SENSOR PPRA"/>
    <property type="match status" value="1"/>
</dbReference>